<dbReference type="GO" id="GO:0005634">
    <property type="term" value="C:nucleus"/>
    <property type="evidence" value="ECO:0007669"/>
    <property type="project" value="TreeGrafter"/>
</dbReference>
<feature type="compositionally biased region" description="Polar residues" evidence="6">
    <location>
        <begin position="161"/>
        <end position="170"/>
    </location>
</feature>
<gene>
    <name evidence="7" type="ORF">HPG69_002443</name>
</gene>
<comment type="similarity">
    <text evidence="2">Belongs to the universal ribosomal protein uS3 family.</text>
</comment>
<dbReference type="EMBL" id="JACDTQ010000017">
    <property type="protein sequence ID" value="KAF5929720.1"/>
    <property type="molecule type" value="Genomic_DNA"/>
</dbReference>
<dbReference type="GO" id="GO:2001235">
    <property type="term" value="P:positive regulation of apoptotic signaling pathway"/>
    <property type="evidence" value="ECO:0007669"/>
    <property type="project" value="TreeGrafter"/>
</dbReference>
<dbReference type="PANTHER" id="PTHR11760">
    <property type="entry name" value="30S/40S RIBOSOMAL PROTEIN S3"/>
    <property type="match status" value="1"/>
</dbReference>
<dbReference type="InterPro" id="IPR009019">
    <property type="entry name" value="KH_sf_prok-type"/>
</dbReference>
<proteinExistence type="inferred from homology"/>
<reference evidence="7 8" key="1">
    <citation type="journal article" date="2020" name="Mol. Biol. Evol.">
        <title>Interspecific Gene Flow and the Evolution of Specialization in Black and White Rhinoceros.</title>
        <authorList>
            <person name="Moodley Y."/>
            <person name="Westbury M.V."/>
            <person name="Russo I.M."/>
            <person name="Gopalakrishnan S."/>
            <person name="Rakotoarivelo A."/>
            <person name="Olsen R.A."/>
            <person name="Prost S."/>
            <person name="Tunstall T."/>
            <person name="Ryder O.A."/>
            <person name="Dalen L."/>
            <person name="Bruford M.W."/>
        </authorList>
    </citation>
    <scope>NUCLEOTIDE SEQUENCE [LARGE SCALE GENOMIC DNA]</scope>
    <source>
        <strain evidence="7">SBR-YM</strain>
        <tissue evidence="7">Skin</tissue>
    </source>
</reference>
<dbReference type="FunFam" id="3.30.300.20:FF:000006">
    <property type="entry name" value="40S ribosomal protein S3"/>
    <property type="match status" value="1"/>
</dbReference>
<keyword evidence="8" id="KW-1185">Reference proteome</keyword>
<comment type="caution">
    <text evidence="7">The sequence shown here is derived from an EMBL/GenBank/DDBJ whole genome shotgun (WGS) entry which is preliminary data.</text>
</comment>
<evidence type="ECO:0000256" key="6">
    <source>
        <dbReference type="SAM" id="MobiDB-lite"/>
    </source>
</evidence>
<evidence type="ECO:0008006" key="9">
    <source>
        <dbReference type="Google" id="ProtNLM"/>
    </source>
</evidence>
<dbReference type="AlphaFoldDB" id="A0A7J7FNR5"/>
<dbReference type="GO" id="GO:0005743">
    <property type="term" value="C:mitochondrial inner membrane"/>
    <property type="evidence" value="ECO:0007669"/>
    <property type="project" value="UniProtKB-SubCell"/>
</dbReference>
<evidence type="ECO:0000313" key="7">
    <source>
        <dbReference type="EMBL" id="KAF5929720.1"/>
    </source>
</evidence>
<evidence type="ECO:0000256" key="2">
    <source>
        <dbReference type="ARBA" id="ARBA00010761"/>
    </source>
</evidence>
<dbReference type="Gene3D" id="3.30.300.20">
    <property type="match status" value="1"/>
</dbReference>
<sequence>MLRAWSGHVVSISPRTQRDLRKISKNAGPTLSTFAGSHQAPDKQQHGYYHIPNIWQLHHKLTHTKILTPFLNVLLLSHSSIHLPQGFPGAYTPSGVVGYEKPHKTNNSDEAQRIYFKKFFRKYKRTGMGMKDSEPSEQLSDFGCDERRIMSPPRIEGPRLQKQSKSNRTGPSPHHHSHTRTLQQEEVRGSKMAVQIPKKGKFVADGIFKAKLNEFLTQELAKDGYSGVEVQLTPTRTEIIILATSTQKVLGEKGHESVN</sequence>
<dbReference type="InterPro" id="IPR057258">
    <property type="entry name" value="Ribosomal_uS3"/>
</dbReference>
<keyword evidence="4" id="KW-0689">Ribosomal protein</keyword>
<evidence type="ECO:0000256" key="4">
    <source>
        <dbReference type="ARBA" id="ARBA00022980"/>
    </source>
</evidence>
<feature type="region of interest" description="Disordered" evidence="6">
    <location>
        <begin position="129"/>
        <end position="189"/>
    </location>
</feature>
<evidence type="ECO:0000313" key="8">
    <source>
        <dbReference type="Proteomes" id="UP000551758"/>
    </source>
</evidence>
<organism evidence="7 8">
    <name type="scientific">Diceros bicornis minor</name>
    <name type="common">South-central black rhinoceros</name>
    <dbReference type="NCBI Taxonomy" id="77932"/>
    <lineage>
        <taxon>Eukaryota</taxon>
        <taxon>Metazoa</taxon>
        <taxon>Chordata</taxon>
        <taxon>Craniata</taxon>
        <taxon>Vertebrata</taxon>
        <taxon>Euteleostomi</taxon>
        <taxon>Mammalia</taxon>
        <taxon>Eutheria</taxon>
        <taxon>Laurasiatheria</taxon>
        <taxon>Perissodactyla</taxon>
        <taxon>Rhinocerotidae</taxon>
        <taxon>Diceros</taxon>
    </lineage>
</organism>
<comment type="subcellular location">
    <subcellularLocation>
        <location evidence="1">Mitochondrion inner membrane</location>
        <topology evidence="1">Peripheral membrane protein</topology>
    </subcellularLocation>
</comment>
<evidence type="ECO:0000256" key="5">
    <source>
        <dbReference type="ARBA" id="ARBA00023274"/>
    </source>
</evidence>
<dbReference type="SUPFAM" id="SSF54814">
    <property type="entry name" value="Prokaryotic type KH domain (KH-domain type II)"/>
    <property type="match status" value="1"/>
</dbReference>
<protein>
    <recommendedName>
        <fullName evidence="9">Ribosomal protein S3</fullName>
    </recommendedName>
</protein>
<accession>A0A7J7FNR5</accession>
<keyword evidence="5" id="KW-0687">Ribonucleoprotein</keyword>
<dbReference type="InterPro" id="IPR015946">
    <property type="entry name" value="KH_dom-like_a/b"/>
</dbReference>
<dbReference type="PANTHER" id="PTHR11760:SF32">
    <property type="entry name" value="SMALL RIBOSOMAL SUBUNIT PROTEIN US3"/>
    <property type="match status" value="1"/>
</dbReference>
<evidence type="ECO:0000256" key="3">
    <source>
        <dbReference type="ARBA" id="ARBA00022884"/>
    </source>
</evidence>
<keyword evidence="3" id="KW-0694">RNA-binding</keyword>
<evidence type="ECO:0000256" key="1">
    <source>
        <dbReference type="ARBA" id="ARBA00004637"/>
    </source>
</evidence>
<dbReference type="GO" id="GO:0022627">
    <property type="term" value="C:cytosolic small ribosomal subunit"/>
    <property type="evidence" value="ECO:0007669"/>
    <property type="project" value="TreeGrafter"/>
</dbReference>
<dbReference type="Proteomes" id="UP000551758">
    <property type="component" value="Unassembled WGS sequence"/>
</dbReference>
<dbReference type="GO" id="GO:0003735">
    <property type="term" value="F:structural constituent of ribosome"/>
    <property type="evidence" value="ECO:0007669"/>
    <property type="project" value="TreeGrafter"/>
</dbReference>
<name>A0A7J7FNR5_DICBM</name>
<dbReference type="GO" id="GO:0003723">
    <property type="term" value="F:RNA binding"/>
    <property type="evidence" value="ECO:0007669"/>
    <property type="project" value="UniProtKB-KW"/>
</dbReference>